<dbReference type="SUPFAM" id="SSF46689">
    <property type="entry name" value="Homeodomain-like"/>
    <property type="match status" value="2"/>
</dbReference>
<evidence type="ECO:0000256" key="2">
    <source>
        <dbReference type="ARBA" id="ARBA00023125"/>
    </source>
</evidence>
<dbReference type="Proteomes" id="UP001597512">
    <property type="component" value="Unassembled WGS sequence"/>
</dbReference>
<keyword evidence="3" id="KW-0804">Transcription</keyword>
<organism evidence="5 6">
    <name type="scientific">Spirosoma flavum</name>
    <dbReference type="NCBI Taxonomy" id="2048557"/>
    <lineage>
        <taxon>Bacteria</taxon>
        <taxon>Pseudomonadati</taxon>
        <taxon>Bacteroidota</taxon>
        <taxon>Cytophagia</taxon>
        <taxon>Cytophagales</taxon>
        <taxon>Cytophagaceae</taxon>
        <taxon>Spirosoma</taxon>
    </lineage>
</organism>
<dbReference type="PANTHER" id="PTHR43280:SF28">
    <property type="entry name" value="HTH-TYPE TRANSCRIPTIONAL ACTIVATOR RHAS"/>
    <property type="match status" value="1"/>
</dbReference>
<comment type="caution">
    <text evidence="5">The sequence shown here is derived from an EMBL/GenBank/DDBJ whole genome shotgun (WGS) entry which is preliminary data.</text>
</comment>
<dbReference type="EMBL" id="JBHUOM010000023">
    <property type="protein sequence ID" value="MFD2936594.1"/>
    <property type="molecule type" value="Genomic_DNA"/>
</dbReference>
<evidence type="ECO:0000256" key="1">
    <source>
        <dbReference type="ARBA" id="ARBA00023015"/>
    </source>
</evidence>
<protein>
    <submittedName>
        <fullName evidence="5">Helix-turn-helix transcriptional regulator</fullName>
    </submittedName>
</protein>
<dbReference type="PROSITE" id="PS01124">
    <property type="entry name" value="HTH_ARAC_FAMILY_2"/>
    <property type="match status" value="1"/>
</dbReference>
<proteinExistence type="predicted"/>
<feature type="domain" description="HTH araC/xylS-type" evidence="4">
    <location>
        <begin position="32"/>
        <end position="129"/>
    </location>
</feature>
<dbReference type="InterPro" id="IPR020449">
    <property type="entry name" value="Tscrpt_reg_AraC-type_HTH"/>
</dbReference>
<name>A0ABW6AM72_9BACT</name>
<evidence type="ECO:0000256" key="3">
    <source>
        <dbReference type="ARBA" id="ARBA00023163"/>
    </source>
</evidence>
<evidence type="ECO:0000259" key="4">
    <source>
        <dbReference type="PROSITE" id="PS01124"/>
    </source>
</evidence>
<keyword evidence="6" id="KW-1185">Reference proteome</keyword>
<reference evidence="6" key="1">
    <citation type="journal article" date="2019" name="Int. J. Syst. Evol. Microbiol.">
        <title>The Global Catalogue of Microorganisms (GCM) 10K type strain sequencing project: providing services to taxonomists for standard genome sequencing and annotation.</title>
        <authorList>
            <consortium name="The Broad Institute Genomics Platform"/>
            <consortium name="The Broad Institute Genome Sequencing Center for Infectious Disease"/>
            <person name="Wu L."/>
            <person name="Ma J."/>
        </authorList>
    </citation>
    <scope>NUCLEOTIDE SEQUENCE [LARGE SCALE GENOMIC DNA]</scope>
    <source>
        <strain evidence="6">KCTC 52490</strain>
    </source>
</reference>
<dbReference type="Pfam" id="PF12833">
    <property type="entry name" value="HTH_18"/>
    <property type="match status" value="1"/>
</dbReference>
<dbReference type="InterPro" id="IPR009057">
    <property type="entry name" value="Homeodomain-like_sf"/>
</dbReference>
<evidence type="ECO:0000313" key="6">
    <source>
        <dbReference type="Proteomes" id="UP001597512"/>
    </source>
</evidence>
<dbReference type="InterPro" id="IPR018062">
    <property type="entry name" value="HTH_AraC-typ_CS"/>
</dbReference>
<dbReference type="SMART" id="SM00342">
    <property type="entry name" value="HTH_ARAC"/>
    <property type="match status" value="1"/>
</dbReference>
<dbReference type="RefSeq" id="WP_381505527.1">
    <property type="nucleotide sequence ID" value="NZ_JBHUOM010000023.1"/>
</dbReference>
<dbReference type="Gene3D" id="1.10.10.60">
    <property type="entry name" value="Homeodomain-like"/>
    <property type="match status" value="2"/>
</dbReference>
<evidence type="ECO:0000313" key="5">
    <source>
        <dbReference type="EMBL" id="MFD2936594.1"/>
    </source>
</evidence>
<dbReference type="InterPro" id="IPR018060">
    <property type="entry name" value="HTH_AraC"/>
</dbReference>
<accession>A0ABW6AM72</accession>
<dbReference type="PRINTS" id="PR00032">
    <property type="entry name" value="HTHARAC"/>
</dbReference>
<dbReference type="PANTHER" id="PTHR43280">
    <property type="entry name" value="ARAC-FAMILY TRANSCRIPTIONAL REGULATOR"/>
    <property type="match status" value="1"/>
</dbReference>
<gene>
    <name evidence="5" type="ORF">ACFS25_22625</name>
</gene>
<dbReference type="PROSITE" id="PS00041">
    <property type="entry name" value="HTH_ARAC_FAMILY_1"/>
    <property type="match status" value="1"/>
</dbReference>
<keyword evidence="1" id="KW-0805">Transcription regulation</keyword>
<sequence>MNPFIVMTFYHQQIIKIKEKIYAKNYLYKQVILAKIFIDNHFDNTICIDDMAVEACFSKFHFIRLFTNVYGLTPHQYLTMVRIDKAKKLLHTDKPIKEVCFSVGFSSTSSFTGLFKKITGSTPSEFRGRTNERQQDCMKAV</sequence>
<keyword evidence="2" id="KW-0238">DNA-binding</keyword>